<dbReference type="EMBL" id="JAUESC010000002">
    <property type="protein sequence ID" value="KAK0604440.1"/>
    <property type="molecule type" value="Genomic_DNA"/>
</dbReference>
<dbReference type="Gene3D" id="3.30.70.270">
    <property type="match status" value="1"/>
</dbReference>
<dbReference type="SUPFAM" id="SSF56672">
    <property type="entry name" value="DNA/RNA polymerases"/>
    <property type="match status" value="1"/>
</dbReference>
<accession>A0AA39TGF8</accession>
<dbReference type="PANTHER" id="PTHR24559">
    <property type="entry name" value="TRANSPOSON TY3-I GAG-POL POLYPROTEIN"/>
    <property type="match status" value="1"/>
</dbReference>
<proteinExistence type="predicted"/>
<dbReference type="InterPro" id="IPR043502">
    <property type="entry name" value="DNA/RNA_pol_sf"/>
</dbReference>
<dbReference type="AlphaFoldDB" id="A0AA39TGF8"/>
<evidence type="ECO:0000313" key="4">
    <source>
        <dbReference type="Proteomes" id="UP001168877"/>
    </source>
</evidence>
<dbReference type="Proteomes" id="UP001168877">
    <property type="component" value="Unassembled WGS sequence"/>
</dbReference>
<feature type="compositionally biased region" description="Basic and acidic residues" evidence="1">
    <location>
        <begin position="100"/>
        <end position="119"/>
    </location>
</feature>
<keyword evidence="4" id="KW-1185">Reference proteome</keyword>
<reference evidence="3" key="1">
    <citation type="journal article" date="2022" name="Plant J.">
        <title>Strategies of tolerance reflected in two North American maple genomes.</title>
        <authorList>
            <person name="McEvoy S.L."/>
            <person name="Sezen U.U."/>
            <person name="Trouern-Trend A."/>
            <person name="McMahon S.M."/>
            <person name="Schaberg P.G."/>
            <person name="Yang J."/>
            <person name="Wegrzyn J.L."/>
            <person name="Swenson N.G."/>
        </authorList>
    </citation>
    <scope>NUCLEOTIDE SEQUENCE</scope>
    <source>
        <strain evidence="3">NS2018</strain>
    </source>
</reference>
<feature type="region of interest" description="Disordered" evidence="1">
    <location>
        <begin position="87"/>
        <end position="135"/>
    </location>
</feature>
<gene>
    <name evidence="3" type="ORF">LWI29_015682</name>
</gene>
<sequence length="318" mass="36178">MKVGKAPCKKTVLLDFVVVDTENWPYNALLGRPFLNKAKAVTATYALMMKFPTEYGVGVVKGSQEMARRANLSVYKEREVHQVYTVSTEQATGESEEQAEVPKEFELDPREEPEAKKDEPTEEVALDPEDPSRTLKVGASLNKHVKAKLITLLRDYKDVFAWSHKDMLGIDPKVISHCLSINPEFRPVVQKRRLFNPERSIAINNEVEKLLSAGSIREVKYPEWVANVVLVKKKNNQWRMCVDFTDLNKACPKDSFPLPRIDQLVDATAGHELLSFMDAYSGYNQIRMNKADEEKTAFTTDQGLYCYKVMLKININVS</sequence>
<name>A0AA39TGF8_ACESA</name>
<evidence type="ECO:0000259" key="2">
    <source>
        <dbReference type="Pfam" id="PF00078"/>
    </source>
</evidence>
<organism evidence="3 4">
    <name type="scientific">Acer saccharum</name>
    <name type="common">Sugar maple</name>
    <dbReference type="NCBI Taxonomy" id="4024"/>
    <lineage>
        <taxon>Eukaryota</taxon>
        <taxon>Viridiplantae</taxon>
        <taxon>Streptophyta</taxon>
        <taxon>Embryophyta</taxon>
        <taxon>Tracheophyta</taxon>
        <taxon>Spermatophyta</taxon>
        <taxon>Magnoliopsida</taxon>
        <taxon>eudicotyledons</taxon>
        <taxon>Gunneridae</taxon>
        <taxon>Pentapetalae</taxon>
        <taxon>rosids</taxon>
        <taxon>malvids</taxon>
        <taxon>Sapindales</taxon>
        <taxon>Sapindaceae</taxon>
        <taxon>Hippocastanoideae</taxon>
        <taxon>Acereae</taxon>
        <taxon>Acer</taxon>
    </lineage>
</organism>
<reference evidence="3" key="2">
    <citation type="submission" date="2023-06" db="EMBL/GenBank/DDBJ databases">
        <authorList>
            <person name="Swenson N.G."/>
            <person name="Wegrzyn J.L."/>
            <person name="Mcevoy S.L."/>
        </authorList>
    </citation>
    <scope>NUCLEOTIDE SEQUENCE</scope>
    <source>
        <strain evidence="3">NS2018</strain>
        <tissue evidence="3">Leaf</tissue>
    </source>
</reference>
<dbReference type="Gene3D" id="3.10.10.10">
    <property type="entry name" value="HIV Type 1 Reverse Transcriptase, subunit A, domain 1"/>
    <property type="match status" value="1"/>
</dbReference>
<dbReference type="CDD" id="cd01647">
    <property type="entry name" value="RT_LTR"/>
    <property type="match status" value="1"/>
</dbReference>
<protein>
    <recommendedName>
        <fullName evidence="2">Reverse transcriptase domain-containing protein</fullName>
    </recommendedName>
</protein>
<dbReference type="Pfam" id="PF00078">
    <property type="entry name" value="RVT_1"/>
    <property type="match status" value="1"/>
</dbReference>
<evidence type="ECO:0000313" key="3">
    <source>
        <dbReference type="EMBL" id="KAK0604440.1"/>
    </source>
</evidence>
<dbReference type="InterPro" id="IPR000477">
    <property type="entry name" value="RT_dom"/>
</dbReference>
<dbReference type="PANTHER" id="PTHR24559:SF431">
    <property type="entry name" value="RNA-DIRECTED DNA POLYMERASE HOMOLOG"/>
    <property type="match status" value="1"/>
</dbReference>
<comment type="caution">
    <text evidence="3">The sequence shown here is derived from an EMBL/GenBank/DDBJ whole genome shotgun (WGS) entry which is preliminary data.</text>
</comment>
<feature type="domain" description="Reverse transcriptase" evidence="2">
    <location>
        <begin position="231"/>
        <end position="310"/>
    </location>
</feature>
<evidence type="ECO:0000256" key="1">
    <source>
        <dbReference type="SAM" id="MobiDB-lite"/>
    </source>
</evidence>
<feature type="compositionally biased region" description="Acidic residues" evidence="1">
    <location>
        <begin position="120"/>
        <end position="129"/>
    </location>
</feature>
<dbReference type="InterPro" id="IPR043128">
    <property type="entry name" value="Rev_trsase/Diguanyl_cyclase"/>
</dbReference>
<dbReference type="InterPro" id="IPR053134">
    <property type="entry name" value="RNA-dir_DNA_polymerase"/>
</dbReference>